<dbReference type="Proteomes" id="UP000646548">
    <property type="component" value="Unassembled WGS sequence"/>
</dbReference>
<dbReference type="InterPro" id="IPR010797">
    <property type="entry name" value="Pex26"/>
</dbReference>
<protein>
    <submittedName>
        <fullName evidence="2">Peroxisome assembly protein 26</fullName>
    </submittedName>
</protein>
<sequence length="315" mass="35092">MSSCSTRRTPSSFGSVSSPPPPPSSAALQMINMLDSAAEQMMVHRDFQAVFDTCQRGLEKLAGTDDNRCAELKAGFCILGIQALAELNQWHGVLAWVLQQYERQENIPAKIMQMCILLYSKVGEAAEMQEAARLWLNCPSNSRSAGFRTVAELYLLHVLVPLGHFKEAREFIAGEVGAAAFAERQQAALDIVEEKAQQSQEAALRSGIHPGSSEHPNSVTDVVIHKLEAMLRFLYRKILTAGSGLFPLRRLFLVAVILYMLFSRLDPAAPSSFMWISKLSQLFKQTWRTMFAPYYQTISQGTLIVGTFCLVHFEL</sequence>
<accession>A0A834CKR3</accession>
<gene>
    <name evidence="2" type="ORF">FQA47_015136</name>
</gene>
<dbReference type="GO" id="GO:0051117">
    <property type="term" value="F:ATPase binding"/>
    <property type="evidence" value="ECO:0007669"/>
    <property type="project" value="TreeGrafter"/>
</dbReference>
<proteinExistence type="predicted"/>
<reference evidence="2" key="1">
    <citation type="journal article" name="BMC Genomics">
        <title>Long-read sequencing and de novo genome assembly of marine medaka (Oryzias melastigma).</title>
        <authorList>
            <person name="Liang P."/>
            <person name="Saqib H.S.A."/>
            <person name="Ni X."/>
            <person name="Shen Y."/>
        </authorList>
    </citation>
    <scope>NUCLEOTIDE SEQUENCE</scope>
    <source>
        <strain evidence="2">Bigg-433</strain>
    </source>
</reference>
<dbReference type="GO" id="GO:0005778">
    <property type="term" value="C:peroxisomal membrane"/>
    <property type="evidence" value="ECO:0007669"/>
    <property type="project" value="InterPro"/>
</dbReference>
<dbReference type="EMBL" id="WKFB01000217">
    <property type="protein sequence ID" value="KAF6731247.1"/>
    <property type="molecule type" value="Genomic_DNA"/>
</dbReference>
<organism evidence="2 3">
    <name type="scientific">Oryzias melastigma</name>
    <name type="common">Marine medaka</name>
    <dbReference type="NCBI Taxonomy" id="30732"/>
    <lineage>
        <taxon>Eukaryota</taxon>
        <taxon>Metazoa</taxon>
        <taxon>Chordata</taxon>
        <taxon>Craniata</taxon>
        <taxon>Vertebrata</taxon>
        <taxon>Euteleostomi</taxon>
        <taxon>Actinopterygii</taxon>
        <taxon>Neopterygii</taxon>
        <taxon>Teleostei</taxon>
        <taxon>Neoteleostei</taxon>
        <taxon>Acanthomorphata</taxon>
        <taxon>Ovalentaria</taxon>
        <taxon>Atherinomorphae</taxon>
        <taxon>Beloniformes</taxon>
        <taxon>Adrianichthyidae</taxon>
        <taxon>Oryziinae</taxon>
        <taxon>Oryzias</taxon>
    </lineage>
</organism>
<dbReference type="GO" id="GO:0044877">
    <property type="term" value="F:protein-containing complex binding"/>
    <property type="evidence" value="ECO:0007669"/>
    <property type="project" value="InterPro"/>
</dbReference>
<dbReference type="AlphaFoldDB" id="A0A834CKR3"/>
<dbReference type="GO" id="GO:0016558">
    <property type="term" value="P:protein import into peroxisome matrix"/>
    <property type="evidence" value="ECO:0007669"/>
    <property type="project" value="TreeGrafter"/>
</dbReference>
<feature type="region of interest" description="Disordered" evidence="1">
    <location>
        <begin position="1"/>
        <end position="24"/>
    </location>
</feature>
<dbReference type="PANTHER" id="PTHR16262:SF2">
    <property type="entry name" value="PEROXISOME ASSEMBLY PROTEIN 26"/>
    <property type="match status" value="1"/>
</dbReference>
<evidence type="ECO:0000313" key="2">
    <source>
        <dbReference type="EMBL" id="KAF6731247.1"/>
    </source>
</evidence>
<comment type="caution">
    <text evidence="2">The sequence shown here is derived from an EMBL/GenBank/DDBJ whole genome shotgun (WGS) entry which is preliminary data.</text>
</comment>
<dbReference type="PANTHER" id="PTHR16262">
    <property type="entry name" value="PEROXISOME ASSEMBLY PROTEIN 26"/>
    <property type="match status" value="1"/>
</dbReference>
<evidence type="ECO:0000256" key="1">
    <source>
        <dbReference type="SAM" id="MobiDB-lite"/>
    </source>
</evidence>
<evidence type="ECO:0000313" key="3">
    <source>
        <dbReference type="Proteomes" id="UP000646548"/>
    </source>
</evidence>
<dbReference type="GO" id="GO:0045046">
    <property type="term" value="P:protein import into peroxisome membrane"/>
    <property type="evidence" value="ECO:0007669"/>
    <property type="project" value="InterPro"/>
</dbReference>
<name>A0A834CKR3_ORYME</name>
<dbReference type="Pfam" id="PF07163">
    <property type="entry name" value="Pex26"/>
    <property type="match status" value="1"/>
</dbReference>